<keyword evidence="4" id="KW-0547">Nucleotide-binding</keyword>
<keyword evidence="6" id="KW-0809">Transit peptide</keyword>
<comment type="subcellular location">
    <subcellularLocation>
        <location evidence="1">Mitochondrion</location>
    </subcellularLocation>
</comment>
<proteinExistence type="inferred from homology"/>
<dbReference type="InterPro" id="IPR023115">
    <property type="entry name" value="TIF_IF2_dom3"/>
</dbReference>
<dbReference type="InterPro" id="IPR006847">
    <property type="entry name" value="IF2_N"/>
</dbReference>
<dbReference type="PANTHER" id="PTHR43381">
    <property type="entry name" value="TRANSLATION INITIATION FACTOR IF-2-RELATED"/>
    <property type="match status" value="1"/>
</dbReference>
<dbReference type="InterPro" id="IPR000178">
    <property type="entry name" value="TF_IF2_bacterial-like"/>
</dbReference>
<dbReference type="Gene3D" id="2.40.30.10">
    <property type="entry name" value="Translation factors"/>
    <property type="match status" value="2"/>
</dbReference>
<comment type="function">
    <text evidence="9">One of the essential components for the initiation of protein synthesis. Protects formylmethionyl-tRNA from spontaneous hydrolysis and promotes its binding to the 30S ribosomal subunits. Also involved in the hydrolysis of GTP during the formation of the 70S ribosomal complex.</text>
</comment>
<dbReference type="Pfam" id="PF04760">
    <property type="entry name" value="IF2_N"/>
    <property type="match status" value="1"/>
</dbReference>
<feature type="region of interest" description="Disordered" evidence="11">
    <location>
        <begin position="67"/>
        <end position="106"/>
    </location>
</feature>
<feature type="compositionally biased region" description="Polar residues" evidence="11">
    <location>
        <begin position="156"/>
        <end position="169"/>
    </location>
</feature>
<dbReference type="FunFam" id="2.40.30.10:FF:000007">
    <property type="entry name" value="Translation initiation factor IF-2"/>
    <property type="match status" value="1"/>
</dbReference>
<evidence type="ECO:0000256" key="10">
    <source>
        <dbReference type="ARBA" id="ARBA00044200"/>
    </source>
</evidence>
<dbReference type="InterPro" id="IPR036925">
    <property type="entry name" value="TIF_IF2_dom3_sf"/>
</dbReference>
<dbReference type="GO" id="GO:0003924">
    <property type="term" value="F:GTPase activity"/>
    <property type="evidence" value="ECO:0007669"/>
    <property type="project" value="InterPro"/>
</dbReference>
<keyword evidence="5" id="KW-0648">Protein biosynthesis</keyword>
<dbReference type="FunFam" id="3.40.50.10050:FF:000001">
    <property type="entry name" value="Translation initiation factor IF-2"/>
    <property type="match status" value="1"/>
</dbReference>
<accession>A0AA43QHQ2</accession>
<dbReference type="CDD" id="cd01887">
    <property type="entry name" value="IF2_eIF5B"/>
    <property type="match status" value="1"/>
</dbReference>
<gene>
    <name evidence="13" type="primary">IFM1_1</name>
    <name evidence="13" type="ORF">OHK93_000047</name>
</gene>
<dbReference type="InterPro" id="IPR027417">
    <property type="entry name" value="P-loop_NTPase"/>
</dbReference>
<dbReference type="SUPFAM" id="SSF52156">
    <property type="entry name" value="Initiation factor IF2/eIF5b, domain 3"/>
    <property type="match status" value="1"/>
</dbReference>
<dbReference type="GO" id="GO:0005739">
    <property type="term" value="C:mitochondrion"/>
    <property type="evidence" value="ECO:0007669"/>
    <property type="project" value="UniProtKB-SubCell"/>
</dbReference>
<dbReference type="GO" id="GO:0003743">
    <property type="term" value="F:translation initiation factor activity"/>
    <property type="evidence" value="ECO:0007669"/>
    <property type="project" value="UniProtKB-KW"/>
</dbReference>
<reference evidence="13" key="1">
    <citation type="journal article" date="2023" name="Genome Biol. Evol.">
        <title>First Whole Genome Sequence and Flow Cytometry Genome Size Data for the Lichen-Forming Fungus Ramalina farinacea (Ascomycota).</title>
        <authorList>
            <person name="Llewellyn T."/>
            <person name="Mian S."/>
            <person name="Hill R."/>
            <person name="Leitch I.J."/>
            <person name="Gaya E."/>
        </authorList>
    </citation>
    <scope>NUCLEOTIDE SEQUENCE</scope>
    <source>
        <strain evidence="13">LIQ254RAFAR</strain>
    </source>
</reference>
<dbReference type="NCBIfam" id="TIGR00487">
    <property type="entry name" value="IF-2"/>
    <property type="match status" value="1"/>
</dbReference>
<feature type="region of interest" description="Disordered" evidence="11">
    <location>
        <begin position="17"/>
        <end position="51"/>
    </location>
</feature>
<keyword evidence="14" id="KW-1185">Reference proteome</keyword>
<evidence type="ECO:0000256" key="6">
    <source>
        <dbReference type="ARBA" id="ARBA00022946"/>
    </source>
</evidence>
<evidence type="ECO:0000256" key="1">
    <source>
        <dbReference type="ARBA" id="ARBA00004173"/>
    </source>
</evidence>
<dbReference type="Pfam" id="PF11987">
    <property type="entry name" value="IF-2"/>
    <property type="match status" value="1"/>
</dbReference>
<dbReference type="PROSITE" id="PS01176">
    <property type="entry name" value="IF2"/>
    <property type="match status" value="1"/>
</dbReference>
<evidence type="ECO:0000256" key="7">
    <source>
        <dbReference type="ARBA" id="ARBA00023128"/>
    </source>
</evidence>
<evidence type="ECO:0000256" key="4">
    <source>
        <dbReference type="ARBA" id="ARBA00022741"/>
    </source>
</evidence>
<dbReference type="EMBL" id="JAPUFD010000001">
    <property type="protein sequence ID" value="MDI1484913.1"/>
    <property type="molecule type" value="Genomic_DNA"/>
</dbReference>
<dbReference type="CDD" id="cd03702">
    <property type="entry name" value="IF2_mtIF2_II"/>
    <property type="match status" value="1"/>
</dbReference>
<dbReference type="Pfam" id="PF22042">
    <property type="entry name" value="EF-G_D2"/>
    <property type="match status" value="1"/>
</dbReference>
<comment type="caution">
    <text evidence="13">The sequence shown here is derived from an EMBL/GenBank/DDBJ whole genome shotgun (WGS) entry which is preliminary data.</text>
</comment>
<dbReference type="PROSITE" id="PS51722">
    <property type="entry name" value="G_TR_2"/>
    <property type="match status" value="1"/>
</dbReference>
<dbReference type="InterPro" id="IPR009000">
    <property type="entry name" value="Transl_B-barrel_sf"/>
</dbReference>
<sequence length="847" mass="93186">MGQITVCIGCLNASQDPAQARVSQPWQHLPRKKAEDSYRVLDSEKPKDFAHERKIEREERMERWNADGGNKFVPFRPISSEPQPLSYSRSEDSESLKSFNPGTTWQENLADDHASAENVRLQTRDDRFAQAGNLTAENRKISFDPSFLDDAAVEISTPTPSAGGATSQEWEAPRRGRNSDVPVGSARRKLRKSGFKRKDEMMEFDEDDNISRKQERAEQRKKAKQVQKMNAAPAPVYLPEFISVLNLSGLLRIRVEDFLKKMQDLGFDDLKNDHVLDSETAGLIAAEFNFEPIVERQEDVDLIPRPPAEDKASLPARPPVVTIMGHVDHGKTTLLDYLRKSSVAASEHGGITQHIGAFSVPMPGGRLVTFLDTPGHEAFLSMRQRGATVTDIVILVVAADDSVKPQTIEAINHAQKAKVPMIVAINKVDKEDSNIEVVKQDLVRYNVEIEDYGGDTQVVPVSGKTGQGVKELEDAAVALADILDMRAEIDGAAEGWVLEATTKKAGRVATVLVRRGTLRPGDIIVAGTSWARVRSLRNEAGVMVPSAGPGTPVEVDGWREQPSAGDEMLQAPNEEKAKAALEYRSRALERKQMATDMAAVNEARRLEQEKRDQLEKAVEAAAAGQEAVEETEKTDATPTFQEVFLIVKADVSGSLEAVSDAISALGSSEVRPTILRSGVGPITEFDIDHAAVAKGHIINFNTNVEGGMRRLAEEKGVGIVDQSIIYRLVDDVKSLLGERLPDVVTQKVLGEAEIAQVFEINVKGRTMLPVAGCRIRNGVISRGARVRVMRDGEKAYDGTLSSLKNVKKDVAEMRKGTECGMGFEAWTDFQVGDQIQTYEEVVEKRKM</sequence>
<dbReference type="Gene3D" id="3.40.50.10050">
    <property type="entry name" value="Translation initiation factor IF- 2, domain 3"/>
    <property type="match status" value="1"/>
</dbReference>
<dbReference type="SUPFAM" id="SSF52540">
    <property type="entry name" value="P-loop containing nucleoside triphosphate hydrolases"/>
    <property type="match status" value="1"/>
</dbReference>
<feature type="compositionally biased region" description="Polar residues" evidence="11">
    <location>
        <begin position="17"/>
        <end position="26"/>
    </location>
</feature>
<name>A0AA43QHQ2_9LECA</name>
<evidence type="ECO:0000256" key="3">
    <source>
        <dbReference type="ARBA" id="ARBA00022540"/>
    </source>
</evidence>
<dbReference type="Gene3D" id="3.40.50.300">
    <property type="entry name" value="P-loop containing nucleotide triphosphate hydrolases"/>
    <property type="match status" value="1"/>
</dbReference>
<feature type="domain" description="Tr-type G" evidence="12">
    <location>
        <begin position="316"/>
        <end position="484"/>
    </location>
</feature>
<dbReference type="InterPro" id="IPR053905">
    <property type="entry name" value="EF-G-like_DII"/>
</dbReference>
<dbReference type="HAMAP" id="MF_00100_B">
    <property type="entry name" value="IF_2_B"/>
    <property type="match status" value="1"/>
</dbReference>
<feature type="region of interest" description="Disordered" evidence="11">
    <location>
        <begin position="155"/>
        <end position="226"/>
    </location>
</feature>
<evidence type="ECO:0000256" key="11">
    <source>
        <dbReference type="SAM" id="MobiDB-lite"/>
    </source>
</evidence>
<evidence type="ECO:0000256" key="2">
    <source>
        <dbReference type="ARBA" id="ARBA00007733"/>
    </source>
</evidence>
<evidence type="ECO:0000256" key="5">
    <source>
        <dbReference type="ARBA" id="ARBA00022917"/>
    </source>
</evidence>
<evidence type="ECO:0000259" key="12">
    <source>
        <dbReference type="PROSITE" id="PS51722"/>
    </source>
</evidence>
<evidence type="ECO:0000256" key="8">
    <source>
        <dbReference type="ARBA" id="ARBA00023134"/>
    </source>
</evidence>
<dbReference type="PANTHER" id="PTHR43381:SF20">
    <property type="entry name" value="TRANSLATION INITIATION FACTOR IF-2, MITOCHONDRIAL"/>
    <property type="match status" value="1"/>
</dbReference>
<comment type="similarity">
    <text evidence="2">Belongs to the TRAFAC class translation factor GTPase superfamily. Classic translation factor GTPase family. IF-2 subfamily.</text>
</comment>
<protein>
    <recommendedName>
        <fullName evidence="10">Translation initiation factor IF-2, mitochondrial</fullName>
    </recommendedName>
</protein>
<dbReference type="FunFam" id="2.40.30.10:FF:000008">
    <property type="entry name" value="Translation initiation factor IF-2"/>
    <property type="match status" value="1"/>
</dbReference>
<evidence type="ECO:0000256" key="9">
    <source>
        <dbReference type="ARBA" id="ARBA00025162"/>
    </source>
</evidence>
<dbReference type="InterPro" id="IPR044145">
    <property type="entry name" value="IF2_II"/>
</dbReference>
<dbReference type="InterPro" id="IPR015760">
    <property type="entry name" value="TIF_IF2"/>
</dbReference>
<keyword evidence="8" id="KW-0342">GTP-binding</keyword>
<keyword evidence="7" id="KW-0496">Mitochondrion</keyword>
<keyword evidence="3 13" id="KW-0396">Initiation factor</keyword>
<feature type="compositionally biased region" description="Basic and acidic residues" evidence="11">
    <location>
        <begin position="32"/>
        <end position="51"/>
    </location>
</feature>
<evidence type="ECO:0000313" key="13">
    <source>
        <dbReference type="EMBL" id="MDI1484913.1"/>
    </source>
</evidence>
<evidence type="ECO:0000313" key="14">
    <source>
        <dbReference type="Proteomes" id="UP001161017"/>
    </source>
</evidence>
<dbReference type="Proteomes" id="UP001161017">
    <property type="component" value="Unassembled WGS sequence"/>
</dbReference>
<dbReference type="NCBIfam" id="TIGR00231">
    <property type="entry name" value="small_GTP"/>
    <property type="match status" value="1"/>
</dbReference>
<dbReference type="SUPFAM" id="SSF50447">
    <property type="entry name" value="Translation proteins"/>
    <property type="match status" value="2"/>
</dbReference>
<dbReference type="AlphaFoldDB" id="A0AA43QHQ2"/>
<dbReference type="FunFam" id="3.40.50.300:FF:000019">
    <property type="entry name" value="Translation initiation factor IF-2"/>
    <property type="match status" value="1"/>
</dbReference>
<organism evidence="13 14">
    <name type="scientific">Ramalina farinacea</name>
    <dbReference type="NCBI Taxonomy" id="258253"/>
    <lineage>
        <taxon>Eukaryota</taxon>
        <taxon>Fungi</taxon>
        <taxon>Dikarya</taxon>
        <taxon>Ascomycota</taxon>
        <taxon>Pezizomycotina</taxon>
        <taxon>Lecanoromycetes</taxon>
        <taxon>OSLEUM clade</taxon>
        <taxon>Lecanoromycetidae</taxon>
        <taxon>Lecanorales</taxon>
        <taxon>Lecanorineae</taxon>
        <taxon>Ramalinaceae</taxon>
        <taxon>Ramalina</taxon>
    </lineage>
</organism>
<dbReference type="CDD" id="cd03692">
    <property type="entry name" value="mtIF2_IVc"/>
    <property type="match status" value="1"/>
</dbReference>
<feature type="compositionally biased region" description="Basic and acidic residues" evidence="11">
    <location>
        <begin position="209"/>
        <end position="220"/>
    </location>
</feature>
<dbReference type="InterPro" id="IPR000795">
    <property type="entry name" value="T_Tr_GTP-bd_dom"/>
</dbReference>
<feature type="compositionally biased region" description="Polar residues" evidence="11">
    <location>
        <begin position="96"/>
        <end position="106"/>
    </location>
</feature>
<dbReference type="InterPro" id="IPR005225">
    <property type="entry name" value="Small_GTP-bd"/>
</dbReference>
<dbReference type="Pfam" id="PF00009">
    <property type="entry name" value="GTP_EFTU"/>
    <property type="match status" value="1"/>
</dbReference>
<dbReference type="GO" id="GO:0005525">
    <property type="term" value="F:GTP binding"/>
    <property type="evidence" value="ECO:0007669"/>
    <property type="project" value="UniProtKB-KW"/>
</dbReference>
<feature type="compositionally biased region" description="Basic residues" evidence="11">
    <location>
        <begin position="186"/>
        <end position="195"/>
    </location>
</feature>